<dbReference type="EMBL" id="ABEU02000032">
    <property type="protein sequence ID" value="PNR26124.1"/>
    <property type="molecule type" value="Genomic_DNA"/>
</dbReference>
<dbReference type="InParanoid" id="A0A2K1IA27"/>
<organism evidence="2">
    <name type="scientific">Physcomitrium patens</name>
    <name type="common">Spreading-leaved earth moss</name>
    <name type="synonym">Physcomitrella patens</name>
    <dbReference type="NCBI Taxonomy" id="3218"/>
    <lineage>
        <taxon>Eukaryota</taxon>
        <taxon>Viridiplantae</taxon>
        <taxon>Streptophyta</taxon>
        <taxon>Embryophyta</taxon>
        <taxon>Bryophyta</taxon>
        <taxon>Bryophytina</taxon>
        <taxon>Bryopsida</taxon>
        <taxon>Funariidae</taxon>
        <taxon>Funariales</taxon>
        <taxon>Funariaceae</taxon>
        <taxon>Physcomitrium</taxon>
    </lineage>
</organism>
<gene>
    <name evidence="2" type="ORF">PHYPA_031107</name>
</gene>
<reference evidence="2" key="1">
    <citation type="journal article" date="2008" name="Science">
        <title>The Physcomitrella genome reveals evolutionary insights into the conquest of land by plants.</title>
        <authorList>
            <person name="Rensing S."/>
            <person name="Lang D."/>
            <person name="Zimmer A."/>
            <person name="Terry A."/>
            <person name="Salamov A."/>
            <person name="Shapiro H."/>
            <person name="Nishiyama T."/>
            <person name="Perroud P.-F."/>
            <person name="Lindquist E."/>
            <person name="Kamisugi Y."/>
            <person name="Tanahashi T."/>
            <person name="Sakakibara K."/>
            <person name="Fujita T."/>
            <person name="Oishi K."/>
            <person name="Shin-I T."/>
            <person name="Kuroki Y."/>
            <person name="Toyoda A."/>
            <person name="Suzuki Y."/>
            <person name="Hashimoto A."/>
            <person name="Yamaguchi K."/>
            <person name="Sugano A."/>
            <person name="Kohara Y."/>
            <person name="Fujiyama A."/>
            <person name="Anterola A."/>
            <person name="Aoki S."/>
            <person name="Ashton N."/>
            <person name="Barbazuk W.B."/>
            <person name="Barker E."/>
            <person name="Bennetzen J."/>
            <person name="Bezanilla M."/>
            <person name="Blankenship R."/>
            <person name="Cho S.H."/>
            <person name="Dutcher S."/>
            <person name="Estelle M."/>
            <person name="Fawcett J.A."/>
            <person name="Gundlach H."/>
            <person name="Hanada K."/>
            <person name="Heyl A."/>
            <person name="Hicks K.A."/>
            <person name="Hugh J."/>
            <person name="Lohr M."/>
            <person name="Mayer K."/>
            <person name="Melkozernov A."/>
            <person name="Murata T."/>
            <person name="Nelson D."/>
            <person name="Pils B."/>
            <person name="Prigge M."/>
            <person name="Reiss B."/>
            <person name="Renner T."/>
            <person name="Rombauts S."/>
            <person name="Rushton P."/>
            <person name="Sanderfoot A."/>
            <person name="Schween G."/>
            <person name="Shiu S.-H."/>
            <person name="Stueber K."/>
            <person name="Theodoulou F.L."/>
            <person name="Tu H."/>
            <person name="Van de Peer Y."/>
            <person name="Verrier P.J."/>
            <person name="Waters E."/>
            <person name="Wood A."/>
            <person name="Yang L."/>
            <person name="Cove D."/>
            <person name="Cuming A."/>
            <person name="Hasebe M."/>
            <person name="Lucas S."/>
            <person name="Mishler D.B."/>
            <person name="Reski R."/>
            <person name="Grigoriev I."/>
            <person name="Quatrano R.S."/>
            <person name="Boore J.L."/>
        </authorList>
    </citation>
    <scope>NUCLEOTIDE SEQUENCE [LARGE SCALE GENOMIC DNA]</scope>
</reference>
<protein>
    <submittedName>
        <fullName evidence="2">Uncharacterized protein</fullName>
    </submittedName>
</protein>
<reference evidence="2" key="2">
    <citation type="journal article" date="2018" name="Plant J.">
        <title>The Physcomitrella patens chromosome-scale assembly reveals moss genome structure and evolution.</title>
        <authorList>
            <person name="Lang D."/>
            <person name="Ullrich K.K."/>
            <person name="Murat F."/>
            <person name="Fuchs J."/>
            <person name="Jenkins J."/>
            <person name="Haas F.B."/>
            <person name="Piednoel M."/>
            <person name="Gundlach H."/>
            <person name="Van Bel M."/>
            <person name="Meyberg R."/>
            <person name="Vives C."/>
            <person name="Morata J."/>
            <person name="Symeonidi A."/>
            <person name="Hiss M."/>
            <person name="Muchero W."/>
            <person name="Kamisugi Y."/>
            <person name="Saleh O."/>
            <person name="Blanc G."/>
            <person name="Decker E.L."/>
            <person name="van Gessel N."/>
            <person name="Grimwood J."/>
            <person name="Hayes R.D."/>
            <person name="Graham S.W."/>
            <person name="Gunter L.E."/>
            <person name="McDaniel S.F."/>
            <person name="Hoernstein S.N.W."/>
            <person name="Larsson A."/>
            <person name="Li F.W."/>
            <person name="Perroud P.F."/>
            <person name="Phillips J."/>
            <person name="Ranjan P."/>
            <person name="Rokshar D.S."/>
            <person name="Rothfels C.J."/>
            <person name="Schneider L."/>
            <person name="Shu S."/>
            <person name="Stevenson D.W."/>
            <person name="Thummler F."/>
            <person name="Tillich M."/>
            <person name="Villarreal Aguilar J.C."/>
            <person name="Widiez T."/>
            <person name="Wong G.K."/>
            <person name="Wymore A."/>
            <person name="Zhang Y."/>
            <person name="Zimmer A.D."/>
            <person name="Quatrano R.S."/>
            <person name="Mayer K.F.X."/>
            <person name="Goodstein D."/>
            <person name="Casacuberta J.M."/>
            <person name="Vandepoele K."/>
            <person name="Reski R."/>
            <person name="Cuming A.C."/>
            <person name="Tuskan G.A."/>
            <person name="Maumus F."/>
            <person name="Salse J."/>
            <person name="Schmutz J."/>
            <person name="Rensing S.A."/>
        </authorList>
    </citation>
    <scope>NUCLEOTIDE SEQUENCE [LARGE SCALE GENOMIC DNA]</scope>
</reference>
<dbReference type="AlphaFoldDB" id="A0A2K1IA27"/>
<name>A0A2K1IA27_PHYPA</name>
<sequence>MRDAACEDALPVEHVDMEKPTPPSNRKSNACAQRENTLGYLQCRCKPRLSKVAQTMGRRSTPHMISLILADWTARVSTRPIHRLRGCHKKGIGGFDTYRHGACRQPSALTTVTFEKREPLSPNIPARHATSRTPSWTSLRALTEERPLQRHTIATSDCVGARGSDNQQHRREIQ</sequence>
<feature type="region of interest" description="Disordered" evidence="1">
    <location>
        <begin position="150"/>
        <end position="174"/>
    </location>
</feature>
<evidence type="ECO:0000256" key="1">
    <source>
        <dbReference type="SAM" id="MobiDB-lite"/>
    </source>
</evidence>
<evidence type="ECO:0000313" key="2">
    <source>
        <dbReference type="EMBL" id="PNR26124.1"/>
    </source>
</evidence>
<proteinExistence type="predicted"/>
<accession>A0A2K1IA27</accession>
<comment type="caution">
    <text evidence="2">The sequence shown here is derived from an EMBL/GenBank/DDBJ whole genome shotgun (WGS) entry which is preliminary data.</text>
</comment>